<name>A0ABX0SFW5_9ACTN</name>
<accession>A0ABX0SFW5</accession>
<reference evidence="1 2" key="1">
    <citation type="submission" date="2020-02" db="EMBL/GenBank/DDBJ databases">
        <title>Sequencing the genomes of 1000 actinobacteria strains.</title>
        <authorList>
            <person name="Klenk H.-P."/>
        </authorList>
    </citation>
    <scope>NUCLEOTIDE SEQUENCE [LARGE SCALE GENOMIC DNA]</scope>
    <source>
        <strain evidence="1 2">DSM 19609</strain>
    </source>
</reference>
<keyword evidence="2" id="KW-1185">Reference proteome</keyword>
<evidence type="ECO:0000313" key="2">
    <source>
        <dbReference type="Proteomes" id="UP000749311"/>
    </source>
</evidence>
<gene>
    <name evidence="1" type="ORF">FB473_001912</name>
</gene>
<sequence>MSTTPTTTTATSITLMISMRAPDGAPEGITDVIWSANATTTSSERWCTAFAGDRILHQWCLDEVPEWVPEPDTDTAIDVTSALCLDARR</sequence>
<organism evidence="1 2">
    <name type="scientific">Brooklawnia cerclae</name>
    <dbReference type="NCBI Taxonomy" id="349934"/>
    <lineage>
        <taxon>Bacteria</taxon>
        <taxon>Bacillati</taxon>
        <taxon>Actinomycetota</taxon>
        <taxon>Actinomycetes</taxon>
        <taxon>Propionibacteriales</taxon>
        <taxon>Propionibacteriaceae</taxon>
        <taxon>Brooklawnia</taxon>
    </lineage>
</organism>
<protein>
    <submittedName>
        <fullName evidence="1">Uncharacterized protein</fullName>
    </submittedName>
</protein>
<evidence type="ECO:0000313" key="1">
    <source>
        <dbReference type="EMBL" id="NIH57267.1"/>
    </source>
</evidence>
<dbReference type="Proteomes" id="UP000749311">
    <property type="component" value="Unassembled WGS sequence"/>
</dbReference>
<dbReference type="RefSeq" id="WP_167166821.1">
    <property type="nucleotide sequence ID" value="NZ_BAAAOO010000008.1"/>
</dbReference>
<proteinExistence type="predicted"/>
<dbReference type="EMBL" id="JAAMOZ010000001">
    <property type="protein sequence ID" value="NIH57267.1"/>
    <property type="molecule type" value="Genomic_DNA"/>
</dbReference>
<comment type="caution">
    <text evidence="1">The sequence shown here is derived from an EMBL/GenBank/DDBJ whole genome shotgun (WGS) entry which is preliminary data.</text>
</comment>